<reference evidence="1" key="1">
    <citation type="submission" date="2021-06" db="EMBL/GenBank/DDBJ databases">
        <authorList>
            <person name="Kallberg Y."/>
            <person name="Tangrot J."/>
            <person name="Rosling A."/>
        </authorList>
    </citation>
    <scope>NUCLEOTIDE SEQUENCE</scope>
    <source>
        <strain evidence="1">AU212A</strain>
    </source>
</reference>
<keyword evidence="2" id="KW-1185">Reference proteome</keyword>
<dbReference type="Proteomes" id="UP000789860">
    <property type="component" value="Unassembled WGS sequence"/>
</dbReference>
<name>A0ACA9LYP2_9GLOM</name>
<sequence length="124" mass="14484">MSSKGITLNSRVFEFNDNFYKDSDKLMYRFCYRSINYTIHSKIIAHIESKDHKKKKATVEHTNNSSQQLILTTTIKAAESRKENVREEDAIPAADTLQREYLSIVFKKSITDLKNFFKNKKVSI</sequence>
<proteinExistence type="predicted"/>
<accession>A0ACA9LYP2</accession>
<evidence type="ECO:0000313" key="1">
    <source>
        <dbReference type="EMBL" id="CAG8555803.1"/>
    </source>
</evidence>
<gene>
    <name evidence="1" type="ORF">SCALOS_LOCUS5335</name>
</gene>
<evidence type="ECO:0000313" key="2">
    <source>
        <dbReference type="Proteomes" id="UP000789860"/>
    </source>
</evidence>
<dbReference type="EMBL" id="CAJVPM010008518">
    <property type="protein sequence ID" value="CAG8555803.1"/>
    <property type="molecule type" value="Genomic_DNA"/>
</dbReference>
<protein>
    <submittedName>
        <fullName evidence="1">6634_t:CDS:1</fullName>
    </submittedName>
</protein>
<organism evidence="1 2">
    <name type="scientific">Scutellospora calospora</name>
    <dbReference type="NCBI Taxonomy" id="85575"/>
    <lineage>
        <taxon>Eukaryota</taxon>
        <taxon>Fungi</taxon>
        <taxon>Fungi incertae sedis</taxon>
        <taxon>Mucoromycota</taxon>
        <taxon>Glomeromycotina</taxon>
        <taxon>Glomeromycetes</taxon>
        <taxon>Diversisporales</taxon>
        <taxon>Gigasporaceae</taxon>
        <taxon>Scutellospora</taxon>
    </lineage>
</organism>
<comment type="caution">
    <text evidence="1">The sequence shown here is derived from an EMBL/GenBank/DDBJ whole genome shotgun (WGS) entry which is preliminary data.</text>
</comment>